<reference evidence="2 3" key="1">
    <citation type="submission" date="2017-03" db="EMBL/GenBank/DDBJ databases">
        <authorList>
            <person name="Safronova V.I."/>
            <person name="Sazanova A.L."/>
            <person name="Chirak E.R."/>
        </authorList>
    </citation>
    <scope>NUCLEOTIDE SEQUENCE [LARGE SCALE GENOMIC DNA]</scope>
    <source>
        <strain evidence="2 3">Opo-243</strain>
    </source>
</reference>
<comment type="caution">
    <text evidence="2">The sequence shown here is derived from an EMBL/GenBank/DDBJ whole genome shotgun (WGS) entry which is preliminary data.</text>
</comment>
<accession>A0A4Q1VCE3</accession>
<sequence>MSDAFDYFRAYAVRALCKARSMPQGRMKHLQLVAGRIYNLLKKEAAYRPNIQHLEDFRTAQRLESSLDHRPTDSPGGRLAPAGPQSAEREAR</sequence>
<organism evidence="2 3">
    <name type="scientific">Bradyrhizobium betae</name>
    <dbReference type="NCBI Taxonomy" id="244734"/>
    <lineage>
        <taxon>Bacteria</taxon>
        <taxon>Pseudomonadati</taxon>
        <taxon>Pseudomonadota</taxon>
        <taxon>Alphaproteobacteria</taxon>
        <taxon>Hyphomicrobiales</taxon>
        <taxon>Nitrobacteraceae</taxon>
        <taxon>Bradyrhizobium</taxon>
    </lineage>
</organism>
<dbReference type="AlphaFoldDB" id="A0A4Q1VCE3"/>
<evidence type="ECO:0000256" key="1">
    <source>
        <dbReference type="SAM" id="MobiDB-lite"/>
    </source>
</evidence>
<dbReference type="Proteomes" id="UP000290819">
    <property type="component" value="Unassembled WGS sequence"/>
</dbReference>
<protein>
    <submittedName>
        <fullName evidence="2">Uncharacterized protein</fullName>
    </submittedName>
</protein>
<dbReference type="EMBL" id="MZXW01000016">
    <property type="protein sequence ID" value="RXT48750.1"/>
    <property type="molecule type" value="Genomic_DNA"/>
</dbReference>
<name>A0A4Q1VCE3_9BRAD</name>
<feature type="compositionally biased region" description="Basic and acidic residues" evidence="1">
    <location>
        <begin position="62"/>
        <end position="72"/>
    </location>
</feature>
<dbReference type="OrthoDB" id="8248986at2"/>
<evidence type="ECO:0000313" key="2">
    <source>
        <dbReference type="EMBL" id="RXT48750.1"/>
    </source>
</evidence>
<evidence type="ECO:0000313" key="3">
    <source>
        <dbReference type="Proteomes" id="UP000290819"/>
    </source>
</evidence>
<keyword evidence="3" id="KW-1185">Reference proteome</keyword>
<feature type="region of interest" description="Disordered" evidence="1">
    <location>
        <begin position="62"/>
        <end position="92"/>
    </location>
</feature>
<gene>
    <name evidence="2" type="ORF">B5V03_12660</name>
</gene>
<proteinExistence type="predicted"/>